<name>A0ABR3PV94_9TREE</name>
<evidence type="ECO:0000256" key="3">
    <source>
        <dbReference type="ARBA" id="ARBA00022989"/>
    </source>
</evidence>
<protein>
    <recommendedName>
        <fullName evidence="9">Major facilitator superfamily (MFS) profile domain-containing protein</fullName>
    </recommendedName>
</protein>
<dbReference type="Gene3D" id="1.20.1250.20">
    <property type="entry name" value="MFS general substrate transporter like domains"/>
    <property type="match status" value="1"/>
</dbReference>
<dbReference type="PANTHER" id="PTHR23507">
    <property type="entry name" value="ZGC:174356"/>
    <property type="match status" value="1"/>
</dbReference>
<evidence type="ECO:0008006" key="9">
    <source>
        <dbReference type="Google" id="ProtNLM"/>
    </source>
</evidence>
<feature type="transmembrane region" description="Helical" evidence="6">
    <location>
        <begin position="274"/>
        <end position="298"/>
    </location>
</feature>
<feature type="compositionally biased region" description="Pro residues" evidence="5">
    <location>
        <begin position="348"/>
        <end position="359"/>
    </location>
</feature>
<evidence type="ECO:0000313" key="7">
    <source>
        <dbReference type="EMBL" id="KAL1406277.1"/>
    </source>
</evidence>
<dbReference type="InterPro" id="IPR036259">
    <property type="entry name" value="MFS_trans_sf"/>
</dbReference>
<dbReference type="GeneID" id="95989016"/>
<dbReference type="SUPFAM" id="SSF103473">
    <property type="entry name" value="MFS general substrate transporter"/>
    <property type="match status" value="2"/>
</dbReference>
<dbReference type="RefSeq" id="XP_069206221.1">
    <property type="nucleotide sequence ID" value="XM_069356380.1"/>
</dbReference>
<organism evidence="7 8">
    <name type="scientific">Vanrija albida</name>
    <dbReference type="NCBI Taxonomy" id="181172"/>
    <lineage>
        <taxon>Eukaryota</taxon>
        <taxon>Fungi</taxon>
        <taxon>Dikarya</taxon>
        <taxon>Basidiomycota</taxon>
        <taxon>Agaricomycotina</taxon>
        <taxon>Tremellomycetes</taxon>
        <taxon>Trichosporonales</taxon>
        <taxon>Trichosporonaceae</taxon>
        <taxon>Vanrija</taxon>
    </lineage>
</organism>
<keyword evidence="4 6" id="KW-0472">Membrane</keyword>
<feature type="transmembrane region" description="Helical" evidence="6">
    <location>
        <begin position="310"/>
        <end position="329"/>
    </location>
</feature>
<evidence type="ECO:0000256" key="6">
    <source>
        <dbReference type="SAM" id="Phobius"/>
    </source>
</evidence>
<accession>A0ABR3PV94</accession>
<sequence>MRAVAERTPLLAAPAAAAAATPRAARFPPLARVLAASVLISLTFSVTQTALVYSFRTMTCDEYYRARRFEGEGDRCAVRAIEAATAARVALMSGLTTGSSIVNLFTSAWFIQRYGVKAAMFQQTIWAALRNLTQIYAQTLGGKKGMDIITATQLFNVLGSAGGYQLCANSYVAILSEPAARTANFGVLGGIMMLGSGVGYSLGGAVERWAGYLAPFQVAFVLLVSCTVFGMLFLPHVAPGADDKPRRKGGFLSPLSTFVPRVLASNGPRKSYNLTLLALGTFCSVLATGYVPLALQLIGTNLFGFTPDTSGYMMTLTLVVRALFLSVCFPRIIAAGRAWFAASSTSPPASPKPTPPTPAHPEDADQAEVADAAGQPPADEAPEPTDRAHGAGFDLVFLRYSILLDGVLTGAATLLSAGWHVYAAAAVLPFASGTGSAAKGVVMELVPPDERSDALSAIALVERLAQVTTIGLFGYVFAYFTDVGRPTLVFAADAAIAILAFALLLPVKMTPVGRAARAASAV</sequence>
<comment type="caution">
    <text evidence="7">The sequence shown here is derived from an EMBL/GenBank/DDBJ whole genome shotgun (WGS) entry which is preliminary data.</text>
</comment>
<evidence type="ECO:0000313" key="8">
    <source>
        <dbReference type="Proteomes" id="UP001565368"/>
    </source>
</evidence>
<reference evidence="7 8" key="1">
    <citation type="submission" date="2023-08" db="EMBL/GenBank/DDBJ databases">
        <title>Annotated Genome Sequence of Vanrija albida AlHP1.</title>
        <authorList>
            <person name="Herzog R."/>
        </authorList>
    </citation>
    <scope>NUCLEOTIDE SEQUENCE [LARGE SCALE GENOMIC DNA]</scope>
    <source>
        <strain evidence="7 8">AlHP1</strain>
    </source>
</reference>
<feature type="transmembrane region" description="Helical" evidence="6">
    <location>
        <begin position="487"/>
        <end position="507"/>
    </location>
</feature>
<feature type="transmembrane region" description="Helical" evidence="6">
    <location>
        <begin position="34"/>
        <end position="55"/>
    </location>
</feature>
<evidence type="ECO:0000256" key="2">
    <source>
        <dbReference type="ARBA" id="ARBA00022692"/>
    </source>
</evidence>
<keyword evidence="8" id="KW-1185">Reference proteome</keyword>
<feature type="transmembrane region" description="Helical" evidence="6">
    <location>
        <begin position="397"/>
        <end position="415"/>
    </location>
</feature>
<feature type="region of interest" description="Disordered" evidence="5">
    <location>
        <begin position="344"/>
        <end position="386"/>
    </location>
</feature>
<feature type="transmembrane region" description="Helical" evidence="6">
    <location>
        <begin position="454"/>
        <end position="481"/>
    </location>
</feature>
<gene>
    <name evidence="7" type="ORF">Q8F55_007973</name>
</gene>
<evidence type="ECO:0000256" key="5">
    <source>
        <dbReference type="SAM" id="MobiDB-lite"/>
    </source>
</evidence>
<dbReference type="PANTHER" id="PTHR23507:SF13">
    <property type="entry name" value="MFS GENERAL SUBSTRATE TRANSPORTER"/>
    <property type="match status" value="1"/>
</dbReference>
<dbReference type="Proteomes" id="UP001565368">
    <property type="component" value="Unassembled WGS sequence"/>
</dbReference>
<keyword evidence="3 6" id="KW-1133">Transmembrane helix</keyword>
<proteinExistence type="predicted"/>
<feature type="transmembrane region" description="Helical" evidence="6">
    <location>
        <begin position="218"/>
        <end position="238"/>
    </location>
</feature>
<evidence type="ECO:0000256" key="1">
    <source>
        <dbReference type="ARBA" id="ARBA00004141"/>
    </source>
</evidence>
<keyword evidence="2 6" id="KW-0812">Transmembrane</keyword>
<comment type="subcellular location">
    <subcellularLocation>
        <location evidence="1">Membrane</location>
        <topology evidence="1">Multi-pass membrane protein</topology>
    </subcellularLocation>
</comment>
<feature type="transmembrane region" description="Helical" evidence="6">
    <location>
        <begin position="421"/>
        <end position="442"/>
    </location>
</feature>
<feature type="transmembrane region" description="Helical" evidence="6">
    <location>
        <begin position="185"/>
        <end position="206"/>
    </location>
</feature>
<evidence type="ECO:0000256" key="4">
    <source>
        <dbReference type="ARBA" id="ARBA00023136"/>
    </source>
</evidence>
<dbReference type="EMBL" id="JBBXJM010000006">
    <property type="protein sequence ID" value="KAL1406277.1"/>
    <property type="molecule type" value="Genomic_DNA"/>
</dbReference>